<dbReference type="AlphaFoldDB" id="A0A556QPV8"/>
<dbReference type="PANTHER" id="PTHR43861">
    <property type="entry name" value="TRANS-ACONITATE 2-METHYLTRANSFERASE-RELATED"/>
    <property type="match status" value="1"/>
</dbReference>
<keyword evidence="3" id="KW-1185">Reference proteome</keyword>
<evidence type="ECO:0000313" key="3">
    <source>
        <dbReference type="Proteomes" id="UP000315648"/>
    </source>
</evidence>
<comment type="caution">
    <text evidence="2">The sequence shown here is derived from an EMBL/GenBank/DDBJ whole genome shotgun (WGS) entry which is preliminary data.</text>
</comment>
<organism evidence="2 3">
    <name type="scientific">Rariglobus hedericola</name>
    <dbReference type="NCBI Taxonomy" id="2597822"/>
    <lineage>
        <taxon>Bacteria</taxon>
        <taxon>Pseudomonadati</taxon>
        <taxon>Verrucomicrobiota</taxon>
        <taxon>Opitutia</taxon>
        <taxon>Opitutales</taxon>
        <taxon>Opitutaceae</taxon>
        <taxon>Rariglobus</taxon>
    </lineage>
</organism>
<proteinExistence type="predicted"/>
<protein>
    <submittedName>
        <fullName evidence="2">Class I SAM-dependent methyltransferase</fullName>
    </submittedName>
</protein>
<evidence type="ECO:0000259" key="1">
    <source>
        <dbReference type="Pfam" id="PF08241"/>
    </source>
</evidence>
<name>A0A556QPV8_9BACT</name>
<dbReference type="InterPro" id="IPR029063">
    <property type="entry name" value="SAM-dependent_MTases_sf"/>
</dbReference>
<dbReference type="GO" id="GO:0032259">
    <property type="term" value="P:methylation"/>
    <property type="evidence" value="ECO:0007669"/>
    <property type="project" value="UniProtKB-KW"/>
</dbReference>
<dbReference type="EMBL" id="VMBG01000001">
    <property type="protein sequence ID" value="TSJ78683.1"/>
    <property type="molecule type" value="Genomic_DNA"/>
</dbReference>
<dbReference type="Gene3D" id="3.40.50.150">
    <property type="entry name" value="Vaccinia Virus protein VP39"/>
    <property type="match status" value="1"/>
</dbReference>
<dbReference type="GO" id="GO:0008757">
    <property type="term" value="F:S-adenosylmethionine-dependent methyltransferase activity"/>
    <property type="evidence" value="ECO:0007669"/>
    <property type="project" value="InterPro"/>
</dbReference>
<sequence length="283" mass="31912">MRTFLNKLRTRLRRLRNLADVSENPISFTKYYSGRPPGTELNLRYQPTPSTEALPVPPRDLWLGYGQDDASYLESGKTDVDAMLAILQSVGWAHQPDQPILDLGCGGGRMIRHLRSIAEKTPVWGMDISAPHISWLKTRLVPPFHFATNTTLPHLPFPDNHIGLVYCGSVFTHIDELAESWFMEVQRTLAPGGYLFCTLHDEHTREKLMSDPSQPLARSLRGHDLINSGVTVPDILVLGQDANSNVFYHSRYLHAMLAPLFEVVKIVPGAYGYQTAWVLRKRA</sequence>
<dbReference type="InterPro" id="IPR013216">
    <property type="entry name" value="Methyltransf_11"/>
</dbReference>
<accession>A0A556QPV8</accession>
<dbReference type="Proteomes" id="UP000315648">
    <property type="component" value="Unassembled WGS sequence"/>
</dbReference>
<dbReference type="CDD" id="cd02440">
    <property type="entry name" value="AdoMet_MTases"/>
    <property type="match status" value="1"/>
</dbReference>
<dbReference type="Pfam" id="PF08241">
    <property type="entry name" value="Methyltransf_11"/>
    <property type="match status" value="1"/>
</dbReference>
<dbReference type="SUPFAM" id="SSF53335">
    <property type="entry name" value="S-adenosyl-L-methionine-dependent methyltransferases"/>
    <property type="match status" value="1"/>
</dbReference>
<keyword evidence="2" id="KW-0489">Methyltransferase</keyword>
<dbReference type="PANTHER" id="PTHR43861:SF1">
    <property type="entry name" value="TRANS-ACONITATE 2-METHYLTRANSFERASE"/>
    <property type="match status" value="1"/>
</dbReference>
<gene>
    <name evidence="2" type="ORF">FPL22_05090</name>
</gene>
<evidence type="ECO:0000313" key="2">
    <source>
        <dbReference type="EMBL" id="TSJ78683.1"/>
    </source>
</evidence>
<feature type="domain" description="Methyltransferase type 11" evidence="1">
    <location>
        <begin position="101"/>
        <end position="197"/>
    </location>
</feature>
<reference evidence="2 3" key="1">
    <citation type="submission" date="2019-07" db="EMBL/GenBank/DDBJ databases">
        <title>Description of 53C-WASEF.</title>
        <authorList>
            <person name="Pitt A."/>
            <person name="Hahn M.W."/>
        </authorList>
    </citation>
    <scope>NUCLEOTIDE SEQUENCE [LARGE SCALE GENOMIC DNA]</scope>
    <source>
        <strain evidence="2 3">53C-WASEF</strain>
    </source>
</reference>
<dbReference type="OrthoDB" id="5565939at2"/>
<keyword evidence="2" id="KW-0808">Transferase</keyword>
<dbReference type="RefSeq" id="WP_144229024.1">
    <property type="nucleotide sequence ID" value="NZ_CBCRVV010000002.1"/>
</dbReference>